<gene>
    <name evidence="2" type="ordered locus">RHA1_ro08640</name>
</gene>
<evidence type="ECO:0000313" key="3">
    <source>
        <dbReference type="Proteomes" id="UP000008710"/>
    </source>
</evidence>
<reference evidence="3" key="1">
    <citation type="journal article" date="2006" name="Proc. Natl. Acad. Sci. U.S.A.">
        <title>The complete genome of Rhodococcus sp. RHA1 provides insights into a catabolic powerhouse.</title>
        <authorList>
            <person name="McLeod M.P."/>
            <person name="Warren R.L."/>
            <person name="Hsiao W.W.L."/>
            <person name="Araki N."/>
            <person name="Myhre M."/>
            <person name="Fernandes C."/>
            <person name="Miyazawa D."/>
            <person name="Wong W."/>
            <person name="Lillquist A.L."/>
            <person name="Wang D."/>
            <person name="Dosanjh M."/>
            <person name="Hara H."/>
            <person name="Petrescu A."/>
            <person name="Morin R.D."/>
            <person name="Yang G."/>
            <person name="Stott J.M."/>
            <person name="Schein J.E."/>
            <person name="Shin H."/>
            <person name="Smailus D."/>
            <person name="Siddiqui A.S."/>
            <person name="Marra M.A."/>
            <person name="Jones S.J.M."/>
            <person name="Holt R."/>
            <person name="Brinkman F.S.L."/>
            <person name="Miyauchi K."/>
            <person name="Fukuda M."/>
            <person name="Davies J.E."/>
            <person name="Mohn W.W."/>
            <person name="Eltis L.D."/>
        </authorList>
    </citation>
    <scope>NUCLEOTIDE SEQUENCE [LARGE SCALE GENOMIC DNA]</scope>
    <source>
        <strain evidence="3">RHA1</strain>
    </source>
</reference>
<dbReference type="KEGG" id="rha:RHA1_ro08640"/>
<organism evidence="2 3">
    <name type="scientific">Rhodococcus jostii (strain RHA1)</name>
    <dbReference type="NCBI Taxonomy" id="101510"/>
    <lineage>
        <taxon>Bacteria</taxon>
        <taxon>Bacillati</taxon>
        <taxon>Actinomycetota</taxon>
        <taxon>Actinomycetes</taxon>
        <taxon>Mycobacteriales</taxon>
        <taxon>Nocardiaceae</taxon>
        <taxon>Rhodococcus</taxon>
    </lineage>
</organism>
<sequence>MPSTLLRGHQDASHLDEQTIQRRIITPHRDLDLLVDDILDQQPLTHSRRHPTTTPPPTNAPPDAAPARTSRFTNASTFRPPARREYQLPGAGTSTEHAAQPDRTTGRAPHPSASNGPVDERRLCSMPRATTRALVCNTGSR</sequence>
<feature type="compositionally biased region" description="Pro residues" evidence="1">
    <location>
        <begin position="53"/>
        <end position="64"/>
    </location>
</feature>
<dbReference type="Proteomes" id="UP000008710">
    <property type="component" value="Plasmid pRHL1"/>
</dbReference>
<accession>Q0RYF2</accession>
<dbReference type="HOGENOM" id="CLU_1823830_0_0_11"/>
<feature type="region of interest" description="Disordered" evidence="1">
    <location>
        <begin position="42"/>
        <end position="141"/>
    </location>
</feature>
<proteinExistence type="predicted"/>
<dbReference type="AlphaFoldDB" id="Q0RYF2"/>
<evidence type="ECO:0000256" key="1">
    <source>
        <dbReference type="SAM" id="MobiDB-lite"/>
    </source>
</evidence>
<name>Q0RYF2_RHOJR</name>
<dbReference type="EMBL" id="CP000432">
    <property type="protein sequence ID" value="ABG99684.1"/>
    <property type="molecule type" value="Genomic_DNA"/>
</dbReference>
<protein>
    <submittedName>
        <fullName evidence="2">Uncharacterized protein</fullName>
    </submittedName>
</protein>
<evidence type="ECO:0000313" key="2">
    <source>
        <dbReference type="EMBL" id="ABG99684.1"/>
    </source>
</evidence>
<keyword evidence="2" id="KW-0614">Plasmid</keyword>
<geneLocation type="plasmid" evidence="2 3">
    <name>pRHL1</name>
</geneLocation>